<organism evidence="1">
    <name type="scientific">Capitella teleta</name>
    <name type="common">Polychaete worm</name>
    <dbReference type="NCBI Taxonomy" id="283909"/>
    <lineage>
        <taxon>Eukaryota</taxon>
        <taxon>Metazoa</taxon>
        <taxon>Spiralia</taxon>
        <taxon>Lophotrochozoa</taxon>
        <taxon>Annelida</taxon>
        <taxon>Polychaeta</taxon>
        <taxon>Sedentaria</taxon>
        <taxon>Scolecida</taxon>
        <taxon>Capitellidae</taxon>
        <taxon>Capitella</taxon>
    </lineage>
</organism>
<dbReference type="Proteomes" id="UP000014760">
    <property type="component" value="Unassembled WGS sequence"/>
</dbReference>
<dbReference type="EMBL" id="KB298078">
    <property type="protein sequence ID" value="ELU09657.1"/>
    <property type="molecule type" value="Genomic_DNA"/>
</dbReference>
<evidence type="ECO:0000313" key="3">
    <source>
        <dbReference type="Proteomes" id="UP000014760"/>
    </source>
</evidence>
<accession>R7V0C8</accession>
<proteinExistence type="predicted"/>
<gene>
    <name evidence="1" type="ORF">CAPTEDRAFT_189861</name>
</gene>
<feature type="non-terminal residue" evidence="1">
    <location>
        <position position="1"/>
    </location>
</feature>
<keyword evidence="3" id="KW-1185">Reference proteome</keyword>
<dbReference type="AlphaFoldDB" id="R7V0C8"/>
<sequence length="420" mass="47806">LSDDDRSLLKNERTFEAESLKDRIVEVHSDYDSEPVRLKENRLWVDKRTRPSCKYAPVLVAKGQNENAIKSMRLIKENRIELCRNLKSDGAVDDHDWYSFTRGTNKANELPQSSKYSTNTEPLVVLSGGSAKKIRTELEKDFSLAWHPENLRGEPVYLLVHRLDFENYSKALKEALNKYENLHLIGWDGGELTGFGAARAAALSFAHSLPYNPERILMLDQDVVQTEATRHTNPLVKKNIEDTHNKTGKDVVAYGVGYPTRQTVPRPFSSLPQPKTEDYNSPAQQFVSIKAPFLSKGNRGLYPEYMVSGGEDMLMGRLLGLSKDKKNTVLLENPIVKKELLGEADTNNDYWNKARVETLKNLFDIENSIQVDFDGSIMTLNELMHYFVDNNWIASHPSPESYNVASSIVERIILRFHSEE</sequence>
<dbReference type="EMBL" id="AMQN01041584">
    <property type="status" value="NOT_ANNOTATED_CDS"/>
    <property type="molecule type" value="Genomic_DNA"/>
</dbReference>
<name>R7V0C8_CAPTE</name>
<evidence type="ECO:0000313" key="2">
    <source>
        <dbReference type="EnsemblMetazoa" id="CapteP189861"/>
    </source>
</evidence>
<dbReference type="HOGENOM" id="CLU_038454_0_0_1"/>
<reference evidence="1 3" key="2">
    <citation type="journal article" date="2013" name="Nature">
        <title>Insights into bilaterian evolution from three spiralian genomes.</title>
        <authorList>
            <person name="Simakov O."/>
            <person name="Marletaz F."/>
            <person name="Cho S.J."/>
            <person name="Edsinger-Gonzales E."/>
            <person name="Havlak P."/>
            <person name="Hellsten U."/>
            <person name="Kuo D.H."/>
            <person name="Larsson T."/>
            <person name="Lv J."/>
            <person name="Arendt D."/>
            <person name="Savage R."/>
            <person name="Osoegawa K."/>
            <person name="de Jong P."/>
            <person name="Grimwood J."/>
            <person name="Chapman J.A."/>
            <person name="Shapiro H."/>
            <person name="Aerts A."/>
            <person name="Otillar R.P."/>
            <person name="Terry A.Y."/>
            <person name="Boore J.L."/>
            <person name="Grigoriev I.V."/>
            <person name="Lindberg D.R."/>
            <person name="Seaver E.C."/>
            <person name="Weisblat D.A."/>
            <person name="Putnam N.H."/>
            <person name="Rokhsar D.S."/>
        </authorList>
    </citation>
    <scope>NUCLEOTIDE SEQUENCE</scope>
    <source>
        <strain evidence="1 3">I ESC-2004</strain>
    </source>
</reference>
<dbReference type="EnsemblMetazoa" id="CapteT189861">
    <property type="protein sequence ID" value="CapteP189861"/>
    <property type="gene ID" value="CapteG189861"/>
</dbReference>
<reference evidence="3" key="1">
    <citation type="submission" date="2012-12" db="EMBL/GenBank/DDBJ databases">
        <authorList>
            <person name="Hellsten U."/>
            <person name="Grimwood J."/>
            <person name="Chapman J.A."/>
            <person name="Shapiro H."/>
            <person name="Aerts A."/>
            <person name="Otillar R.P."/>
            <person name="Terry A.Y."/>
            <person name="Boore J.L."/>
            <person name="Simakov O."/>
            <person name="Marletaz F."/>
            <person name="Cho S.-J."/>
            <person name="Edsinger-Gonzales E."/>
            <person name="Havlak P."/>
            <person name="Kuo D.-H."/>
            <person name="Larsson T."/>
            <person name="Lv J."/>
            <person name="Arendt D."/>
            <person name="Savage R."/>
            <person name="Osoegawa K."/>
            <person name="de Jong P."/>
            <person name="Lindberg D.R."/>
            <person name="Seaver E.C."/>
            <person name="Weisblat D.A."/>
            <person name="Putnam N.H."/>
            <person name="Grigoriev I.V."/>
            <person name="Rokhsar D.S."/>
        </authorList>
    </citation>
    <scope>NUCLEOTIDE SEQUENCE</scope>
    <source>
        <strain evidence="3">I ESC-2004</strain>
    </source>
</reference>
<protein>
    <submittedName>
        <fullName evidence="1 2">Uncharacterized protein</fullName>
    </submittedName>
</protein>
<reference evidence="2" key="3">
    <citation type="submission" date="2015-06" db="UniProtKB">
        <authorList>
            <consortium name="EnsemblMetazoa"/>
        </authorList>
    </citation>
    <scope>IDENTIFICATION</scope>
</reference>
<evidence type="ECO:0000313" key="1">
    <source>
        <dbReference type="EMBL" id="ELU09657.1"/>
    </source>
</evidence>